<protein>
    <submittedName>
        <fullName evidence="1">12146_t:CDS:1</fullName>
    </submittedName>
</protein>
<feature type="non-terminal residue" evidence="1">
    <location>
        <position position="41"/>
    </location>
</feature>
<organism evidence="1 2">
    <name type="scientific">Acaulospora morrowiae</name>
    <dbReference type="NCBI Taxonomy" id="94023"/>
    <lineage>
        <taxon>Eukaryota</taxon>
        <taxon>Fungi</taxon>
        <taxon>Fungi incertae sedis</taxon>
        <taxon>Mucoromycota</taxon>
        <taxon>Glomeromycotina</taxon>
        <taxon>Glomeromycetes</taxon>
        <taxon>Diversisporales</taxon>
        <taxon>Acaulosporaceae</taxon>
        <taxon>Acaulospora</taxon>
    </lineage>
</organism>
<dbReference type="Proteomes" id="UP000789342">
    <property type="component" value="Unassembled WGS sequence"/>
</dbReference>
<sequence length="41" mass="4594">MTLRVSFNTKYGRVPPNCTPRRIAIIATPGFRSTPVFKSGR</sequence>
<reference evidence="1" key="1">
    <citation type="submission" date="2021-06" db="EMBL/GenBank/DDBJ databases">
        <authorList>
            <person name="Kallberg Y."/>
            <person name="Tangrot J."/>
            <person name="Rosling A."/>
        </authorList>
    </citation>
    <scope>NUCLEOTIDE SEQUENCE</scope>
    <source>
        <strain evidence="1">CL551</strain>
    </source>
</reference>
<proteinExistence type="predicted"/>
<evidence type="ECO:0000313" key="1">
    <source>
        <dbReference type="EMBL" id="CAG8591837.1"/>
    </source>
</evidence>
<gene>
    <name evidence="1" type="ORF">AMORRO_LOCUS7382</name>
</gene>
<accession>A0A9N9C959</accession>
<keyword evidence="2" id="KW-1185">Reference proteome</keyword>
<comment type="caution">
    <text evidence="1">The sequence shown here is derived from an EMBL/GenBank/DDBJ whole genome shotgun (WGS) entry which is preliminary data.</text>
</comment>
<name>A0A9N9C959_9GLOM</name>
<dbReference type="EMBL" id="CAJVPV010005498">
    <property type="protein sequence ID" value="CAG8591837.1"/>
    <property type="molecule type" value="Genomic_DNA"/>
</dbReference>
<dbReference type="AlphaFoldDB" id="A0A9N9C959"/>
<evidence type="ECO:0000313" key="2">
    <source>
        <dbReference type="Proteomes" id="UP000789342"/>
    </source>
</evidence>